<feature type="signal peptide" evidence="4">
    <location>
        <begin position="1"/>
        <end position="24"/>
    </location>
</feature>
<proteinExistence type="inferred from homology"/>
<evidence type="ECO:0000256" key="4">
    <source>
        <dbReference type="SAM" id="SignalP"/>
    </source>
</evidence>
<name>A0A2G5HEC9_CERBT</name>
<dbReference type="PANTHER" id="PTHR43490:SF99">
    <property type="entry name" value="SHORT-CHAIN DEHYDROGENASE_REDUCTASE"/>
    <property type="match status" value="1"/>
</dbReference>
<dbReference type="AlphaFoldDB" id="A0A2G5HEC9"/>
<organism evidence="5 6">
    <name type="scientific">Cercospora beticola</name>
    <name type="common">Sugarbeet leaf spot fungus</name>
    <dbReference type="NCBI Taxonomy" id="122368"/>
    <lineage>
        <taxon>Eukaryota</taxon>
        <taxon>Fungi</taxon>
        <taxon>Dikarya</taxon>
        <taxon>Ascomycota</taxon>
        <taxon>Pezizomycotina</taxon>
        <taxon>Dothideomycetes</taxon>
        <taxon>Dothideomycetidae</taxon>
        <taxon>Mycosphaerellales</taxon>
        <taxon>Mycosphaerellaceae</taxon>
        <taxon>Cercospora</taxon>
    </lineage>
</organism>
<evidence type="ECO:0000256" key="1">
    <source>
        <dbReference type="ARBA" id="ARBA00006484"/>
    </source>
</evidence>
<comment type="similarity">
    <text evidence="1">Belongs to the short-chain dehydrogenases/reductases (SDR) family.</text>
</comment>
<keyword evidence="3" id="KW-0560">Oxidoreductase</keyword>
<protein>
    <submittedName>
        <fullName evidence="5">C-factor</fullName>
    </submittedName>
</protein>
<evidence type="ECO:0000256" key="2">
    <source>
        <dbReference type="ARBA" id="ARBA00022857"/>
    </source>
</evidence>
<dbReference type="InterPro" id="IPR002347">
    <property type="entry name" value="SDR_fam"/>
</dbReference>
<evidence type="ECO:0000313" key="6">
    <source>
        <dbReference type="Proteomes" id="UP000230605"/>
    </source>
</evidence>
<evidence type="ECO:0000256" key="3">
    <source>
        <dbReference type="ARBA" id="ARBA00023002"/>
    </source>
</evidence>
<dbReference type="EMBL" id="LKMD01000107">
    <property type="protein sequence ID" value="PIA90879.1"/>
    <property type="molecule type" value="Genomic_DNA"/>
</dbReference>
<dbReference type="SUPFAM" id="SSF51735">
    <property type="entry name" value="NAD(P)-binding Rossmann-fold domains"/>
    <property type="match status" value="1"/>
</dbReference>
<dbReference type="PANTHER" id="PTHR43490">
    <property type="entry name" value="(+)-NEOMENTHOL DEHYDROGENASE"/>
    <property type="match status" value="1"/>
</dbReference>
<dbReference type="OrthoDB" id="191139at2759"/>
<sequence>MELRTSHQLILYLSLTLTLTLAFAFVSSLSSDRTSAMPPTPKQLILITGANQGLGYYATQQLAATGKYHILMGSRDLKKADKAIDDLVADKSYNVSKSDITPLQIDVTNDESIAGAANQVKQNFGSLDMLLNNAGIATAQAATSNQSLREVYHEQFDVNVYGAAAVTEAFLPLLQRGSGKRIAFTSTGLSSLAKAADGTQPVEKFPIYRTTKIALNMVMLYYAKTLEAEGFVVSGPAPGFCATNLNGHAGKKDPREGATMLVKALIAPKQEIHGHVFSDAGVAPW</sequence>
<dbReference type="Gene3D" id="3.40.50.720">
    <property type="entry name" value="NAD(P)-binding Rossmann-like Domain"/>
    <property type="match status" value="1"/>
</dbReference>
<dbReference type="GO" id="GO:0016491">
    <property type="term" value="F:oxidoreductase activity"/>
    <property type="evidence" value="ECO:0007669"/>
    <property type="project" value="UniProtKB-KW"/>
</dbReference>
<comment type="caution">
    <text evidence="5">The sequence shown here is derived from an EMBL/GenBank/DDBJ whole genome shotgun (WGS) entry which is preliminary data.</text>
</comment>
<keyword evidence="4" id="KW-0732">Signal</keyword>
<dbReference type="GO" id="GO:0016020">
    <property type="term" value="C:membrane"/>
    <property type="evidence" value="ECO:0007669"/>
    <property type="project" value="TreeGrafter"/>
</dbReference>
<reference evidence="5 6" key="1">
    <citation type="submission" date="2015-10" db="EMBL/GenBank/DDBJ databases">
        <title>The cercosporin biosynthetic gene cluster was horizontally transferred to several fungal lineages and shown to be expanded in Cercospora beticola based on microsynteny with recipient genomes.</title>
        <authorList>
            <person name="De Jonge R."/>
            <person name="Ebert M.K."/>
            <person name="Suttle J.C."/>
            <person name="Jurick Ii W.M."/>
            <person name="Secor G.A."/>
            <person name="Thomma B.P."/>
            <person name="Van De Peer Y."/>
            <person name="Bolton M.D."/>
        </authorList>
    </citation>
    <scope>NUCLEOTIDE SEQUENCE [LARGE SCALE GENOMIC DNA]</scope>
    <source>
        <strain evidence="5 6">09-40</strain>
    </source>
</reference>
<evidence type="ECO:0000313" key="5">
    <source>
        <dbReference type="EMBL" id="PIA90879.1"/>
    </source>
</evidence>
<dbReference type="Proteomes" id="UP000230605">
    <property type="component" value="Chromosome 9"/>
</dbReference>
<gene>
    <name evidence="5" type="ORF">CB0940_11388</name>
</gene>
<feature type="chain" id="PRO_5013821479" evidence="4">
    <location>
        <begin position="25"/>
        <end position="285"/>
    </location>
</feature>
<dbReference type="Pfam" id="PF00106">
    <property type="entry name" value="adh_short"/>
    <property type="match status" value="1"/>
</dbReference>
<accession>A0A2G5HEC9</accession>
<dbReference type="PRINTS" id="PR00081">
    <property type="entry name" value="GDHRDH"/>
</dbReference>
<keyword evidence="2" id="KW-0521">NADP</keyword>
<dbReference type="InterPro" id="IPR036291">
    <property type="entry name" value="NAD(P)-bd_dom_sf"/>
</dbReference>